<reference evidence="3" key="1">
    <citation type="submission" date="2021-05" db="EMBL/GenBank/DDBJ databases">
        <title>The genome of the haptophyte Pavlova lutheri (Diacronema luteri, Pavlovales) - a model for lipid biosynthesis in eukaryotic algae.</title>
        <authorList>
            <person name="Hulatt C.J."/>
            <person name="Posewitz M.C."/>
        </authorList>
    </citation>
    <scope>NUCLEOTIDE SEQUENCE</scope>
    <source>
        <strain evidence="3">NIVA-4/92</strain>
    </source>
</reference>
<gene>
    <name evidence="3" type="ORF">KFE25_011984</name>
</gene>
<dbReference type="SUPFAM" id="SSF54292">
    <property type="entry name" value="2Fe-2S ferredoxin-like"/>
    <property type="match status" value="1"/>
</dbReference>
<dbReference type="OMA" id="CCTCAVE"/>
<dbReference type="InterPro" id="IPR012675">
    <property type="entry name" value="Beta-grasp_dom_sf"/>
</dbReference>
<organism evidence="3 4">
    <name type="scientific">Diacronema lutheri</name>
    <name type="common">Unicellular marine alga</name>
    <name type="synonym">Monochrysis lutheri</name>
    <dbReference type="NCBI Taxonomy" id="2081491"/>
    <lineage>
        <taxon>Eukaryota</taxon>
        <taxon>Haptista</taxon>
        <taxon>Haptophyta</taxon>
        <taxon>Pavlovophyceae</taxon>
        <taxon>Pavlovales</taxon>
        <taxon>Pavlovaceae</taxon>
        <taxon>Diacronema</taxon>
    </lineage>
</organism>
<protein>
    <recommendedName>
        <fullName evidence="2">PDZ domain-containing protein</fullName>
    </recommendedName>
</protein>
<feature type="domain" description="PDZ" evidence="2">
    <location>
        <begin position="95"/>
        <end position="188"/>
    </location>
</feature>
<keyword evidence="4" id="KW-1185">Reference proteome</keyword>
<evidence type="ECO:0000259" key="2">
    <source>
        <dbReference type="PROSITE" id="PS50106"/>
    </source>
</evidence>
<feature type="chain" id="PRO_5035255578" description="PDZ domain-containing protein" evidence="1">
    <location>
        <begin position="26"/>
        <end position="347"/>
    </location>
</feature>
<evidence type="ECO:0000313" key="4">
    <source>
        <dbReference type="Proteomes" id="UP000751190"/>
    </source>
</evidence>
<feature type="signal peptide" evidence="1">
    <location>
        <begin position="1"/>
        <end position="25"/>
    </location>
</feature>
<dbReference type="PROSITE" id="PS50106">
    <property type="entry name" value="PDZ"/>
    <property type="match status" value="1"/>
</dbReference>
<dbReference type="AlphaFoldDB" id="A0A8J5X7K6"/>
<dbReference type="InterPro" id="IPR001478">
    <property type="entry name" value="PDZ"/>
</dbReference>
<dbReference type="EMBL" id="JAGTXO010000060">
    <property type="protein sequence ID" value="KAG8457918.1"/>
    <property type="molecule type" value="Genomic_DNA"/>
</dbReference>
<keyword evidence="1" id="KW-0732">Signal</keyword>
<accession>A0A8J5X7K6</accession>
<name>A0A8J5X7K6_DIALT</name>
<dbReference type="OrthoDB" id="5987010at2759"/>
<evidence type="ECO:0000256" key="1">
    <source>
        <dbReference type="SAM" id="SignalP"/>
    </source>
</evidence>
<comment type="caution">
    <text evidence="3">The sequence shown here is derived from an EMBL/GenBank/DDBJ whole genome shotgun (WGS) entry which is preliminary data.</text>
</comment>
<proteinExistence type="predicted"/>
<dbReference type="Proteomes" id="UP000751190">
    <property type="component" value="Unassembled WGS sequence"/>
</dbReference>
<dbReference type="InterPro" id="IPR036010">
    <property type="entry name" value="2Fe-2S_ferredoxin-like_sf"/>
</dbReference>
<sequence>MAAMASAKLRALACLLAAALGAAGAARHVARRGAAPRARVRMSAPPSPAAALGAELDLDGWATRWRVARLAADAFSPERLDVSPSEAAWEAVSIDMTIPRSPDRPGLGLLLVEAGEQDGLGLVLLDGVAPGSNAASLAPGSILRGDVLVSARVPGGPVRSLEGLPYDATVGVLSSLDPAAGGAVLRLKRQRVRPALTVRLEFPEADVQAAAAAASGSDGVVAGPREVTLYAGANLRRSMLARGVQLNDPLARRFDAGIGTGDCGGEGCCCTCAVEVLRGGEVLSAQGTQERQMLAGFPRWRLACKAVVDKLPEGGATLDVRVTPRGFENFYGKEECDVNGKPLYRGR</sequence>
<dbReference type="Gene3D" id="3.10.20.30">
    <property type="match status" value="1"/>
</dbReference>
<dbReference type="GO" id="GO:0051536">
    <property type="term" value="F:iron-sulfur cluster binding"/>
    <property type="evidence" value="ECO:0007669"/>
    <property type="project" value="InterPro"/>
</dbReference>
<evidence type="ECO:0000313" key="3">
    <source>
        <dbReference type="EMBL" id="KAG8457918.1"/>
    </source>
</evidence>